<keyword evidence="5" id="KW-0804">Transcription</keyword>
<evidence type="ECO:0000256" key="1">
    <source>
        <dbReference type="ARBA" id="ARBA00004123"/>
    </source>
</evidence>
<feature type="compositionally biased region" description="Polar residues" evidence="7">
    <location>
        <begin position="297"/>
        <end position="318"/>
    </location>
</feature>
<dbReference type="Gene3D" id="1.10.10.60">
    <property type="entry name" value="Homeodomain-like"/>
    <property type="match status" value="3"/>
</dbReference>
<evidence type="ECO:0000256" key="2">
    <source>
        <dbReference type="ARBA" id="ARBA00022737"/>
    </source>
</evidence>
<protein>
    <submittedName>
        <fullName evidence="10">Transcriptional activator Myb</fullName>
    </submittedName>
</protein>
<evidence type="ECO:0000259" key="8">
    <source>
        <dbReference type="PROSITE" id="PS50090"/>
    </source>
</evidence>
<dbReference type="PROSITE" id="PS50090">
    <property type="entry name" value="MYB_LIKE"/>
    <property type="match status" value="3"/>
</dbReference>
<evidence type="ECO:0000256" key="5">
    <source>
        <dbReference type="ARBA" id="ARBA00023163"/>
    </source>
</evidence>
<evidence type="ECO:0000256" key="6">
    <source>
        <dbReference type="ARBA" id="ARBA00023242"/>
    </source>
</evidence>
<comment type="caution">
    <text evidence="10">The sequence shown here is derived from an EMBL/GenBank/DDBJ whole genome shotgun (WGS) entry which is preliminary data.</text>
</comment>
<keyword evidence="3" id="KW-0805">Transcription regulation</keyword>
<accession>A0A4Y2M6L8</accession>
<reference evidence="10 11" key="1">
    <citation type="journal article" date="2019" name="Sci. Rep.">
        <title>Orb-weaving spider Araneus ventricosus genome elucidates the spidroin gene catalogue.</title>
        <authorList>
            <person name="Kono N."/>
            <person name="Nakamura H."/>
            <person name="Ohtoshi R."/>
            <person name="Moran D.A.P."/>
            <person name="Shinohara A."/>
            <person name="Yoshida Y."/>
            <person name="Fujiwara M."/>
            <person name="Mori M."/>
            <person name="Tomita M."/>
            <person name="Arakawa K."/>
        </authorList>
    </citation>
    <scope>NUCLEOTIDE SEQUENCE [LARGE SCALE GENOMIC DNA]</scope>
</reference>
<sequence>MGEENRRRILPPRKCKRKAEEGLVGLSSSFKDKYISQRSSDDSNSSYNSLIMQKFPRSKPVNKARWTKEEDEKLKRLVDLYLSSEGWSKIASFLPNRTDVQCQQRWLKVVDPNLVKGPWTKEEDQMVVDLVKKYGPQKWTLIAKQLRGRIGKQCRERWHNHLNPDIKKTAWTNEEERTICECHAKWGNQWAKIAKLLPGRTDNAIKNHWNSTLKKRVEMEKLNNTDIHGLQSSEESGLDPISQESQYSPLQAYYRSGSNTPVYQTQSVPTPPSSQSYQVQPNDCPVQFVPSPHSDQELWNSNTGLLPPQNGNINSPSSVIPDDTNCGIPSNKTE</sequence>
<dbReference type="Pfam" id="PF00249">
    <property type="entry name" value="Myb_DNA-binding"/>
    <property type="match status" value="1"/>
</dbReference>
<dbReference type="SMART" id="SM00717">
    <property type="entry name" value="SANT"/>
    <property type="match status" value="3"/>
</dbReference>
<evidence type="ECO:0000259" key="9">
    <source>
        <dbReference type="PROSITE" id="PS51294"/>
    </source>
</evidence>
<gene>
    <name evidence="10" type="primary">MYB_0</name>
    <name evidence="10" type="ORF">AVEN_220761_1</name>
</gene>
<dbReference type="Pfam" id="PF13921">
    <property type="entry name" value="Myb_DNA-bind_6"/>
    <property type="match status" value="1"/>
</dbReference>
<dbReference type="PROSITE" id="PS51294">
    <property type="entry name" value="HTH_MYB"/>
    <property type="match status" value="3"/>
</dbReference>
<dbReference type="GO" id="GO:0000978">
    <property type="term" value="F:RNA polymerase II cis-regulatory region sequence-specific DNA binding"/>
    <property type="evidence" value="ECO:0007669"/>
    <property type="project" value="TreeGrafter"/>
</dbReference>
<proteinExistence type="predicted"/>
<organism evidence="10 11">
    <name type="scientific">Araneus ventricosus</name>
    <name type="common">Orbweaver spider</name>
    <name type="synonym">Epeira ventricosa</name>
    <dbReference type="NCBI Taxonomy" id="182803"/>
    <lineage>
        <taxon>Eukaryota</taxon>
        <taxon>Metazoa</taxon>
        <taxon>Ecdysozoa</taxon>
        <taxon>Arthropoda</taxon>
        <taxon>Chelicerata</taxon>
        <taxon>Arachnida</taxon>
        <taxon>Araneae</taxon>
        <taxon>Araneomorphae</taxon>
        <taxon>Entelegynae</taxon>
        <taxon>Araneoidea</taxon>
        <taxon>Araneidae</taxon>
        <taxon>Araneus</taxon>
    </lineage>
</organism>
<dbReference type="AlphaFoldDB" id="A0A4Y2M6L8"/>
<dbReference type="FunFam" id="1.10.10.60:FF:000016">
    <property type="entry name" value="Transcriptional activator Myb isoform A"/>
    <property type="match status" value="1"/>
</dbReference>
<name>A0A4Y2M6L8_ARAVE</name>
<evidence type="ECO:0000256" key="4">
    <source>
        <dbReference type="ARBA" id="ARBA00023125"/>
    </source>
</evidence>
<dbReference type="PANTHER" id="PTHR45614:SF25">
    <property type="entry name" value="MYB PROTEIN"/>
    <property type="match status" value="1"/>
</dbReference>
<dbReference type="InterPro" id="IPR050560">
    <property type="entry name" value="MYB_TF"/>
</dbReference>
<feature type="domain" description="HTH myb-type" evidence="9">
    <location>
        <begin position="111"/>
        <end position="166"/>
    </location>
</feature>
<dbReference type="Proteomes" id="UP000499080">
    <property type="component" value="Unassembled WGS sequence"/>
</dbReference>
<feature type="domain" description="Myb-like" evidence="8">
    <location>
        <begin position="163"/>
        <end position="213"/>
    </location>
</feature>
<evidence type="ECO:0000313" key="11">
    <source>
        <dbReference type="Proteomes" id="UP000499080"/>
    </source>
</evidence>
<feature type="region of interest" description="Disordered" evidence="7">
    <location>
        <begin position="255"/>
        <end position="334"/>
    </location>
</feature>
<feature type="domain" description="Myb-like" evidence="8">
    <location>
        <begin position="58"/>
        <end position="110"/>
    </location>
</feature>
<dbReference type="EMBL" id="BGPR01006848">
    <property type="protein sequence ID" value="GBN22309.1"/>
    <property type="molecule type" value="Genomic_DNA"/>
</dbReference>
<feature type="compositionally biased region" description="Low complexity" evidence="7">
    <location>
        <begin position="263"/>
        <end position="281"/>
    </location>
</feature>
<evidence type="ECO:0000313" key="10">
    <source>
        <dbReference type="EMBL" id="GBN22309.1"/>
    </source>
</evidence>
<dbReference type="SUPFAM" id="SSF46689">
    <property type="entry name" value="Homeodomain-like"/>
    <property type="match status" value="2"/>
</dbReference>
<comment type="subcellular location">
    <subcellularLocation>
        <location evidence="1">Nucleus</location>
    </subcellularLocation>
</comment>
<dbReference type="OrthoDB" id="6421466at2759"/>
<keyword evidence="11" id="KW-1185">Reference proteome</keyword>
<evidence type="ECO:0000256" key="3">
    <source>
        <dbReference type="ARBA" id="ARBA00023015"/>
    </source>
</evidence>
<feature type="domain" description="HTH myb-type" evidence="9">
    <location>
        <begin position="167"/>
        <end position="217"/>
    </location>
</feature>
<dbReference type="InterPro" id="IPR017930">
    <property type="entry name" value="Myb_dom"/>
</dbReference>
<feature type="domain" description="HTH myb-type" evidence="9">
    <location>
        <begin position="58"/>
        <end position="110"/>
    </location>
</feature>
<keyword evidence="6" id="KW-0539">Nucleus</keyword>
<dbReference type="CDD" id="cd00167">
    <property type="entry name" value="SANT"/>
    <property type="match status" value="3"/>
</dbReference>
<feature type="domain" description="Myb-like" evidence="8">
    <location>
        <begin position="111"/>
        <end position="162"/>
    </location>
</feature>
<keyword evidence="4" id="KW-0238">DNA-binding</keyword>
<dbReference type="GO" id="GO:0000981">
    <property type="term" value="F:DNA-binding transcription factor activity, RNA polymerase II-specific"/>
    <property type="evidence" value="ECO:0007669"/>
    <property type="project" value="TreeGrafter"/>
</dbReference>
<dbReference type="FunFam" id="1.10.10.60:FF:000010">
    <property type="entry name" value="Transcriptional activator Myb isoform A"/>
    <property type="match status" value="1"/>
</dbReference>
<dbReference type="GO" id="GO:0005634">
    <property type="term" value="C:nucleus"/>
    <property type="evidence" value="ECO:0007669"/>
    <property type="project" value="UniProtKB-SubCell"/>
</dbReference>
<dbReference type="InterPro" id="IPR009057">
    <property type="entry name" value="Homeodomain-like_sf"/>
</dbReference>
<evidence type="ECO:0000256" key="7">
    <source>
        <dbReference type="SAM" id="MobiDB-lite"/>
    </source>
</evidence>
<dbReference type="PANTHER" id="PTHR45614">
    <property type="entry name" value="MYB PROTEIN-RELATED"/>
    <property type="match status" value="1"/>
</dbReference>
<dbReference type="InterPro" id="IPR001005">
    <property type="entry name" value="SANT/Myb"/>
</dbReference>
<keyword evidence="2" id="KW-0677">Repeat</keyword>